<feature type="domain" description="Alpha-D-phosphohexomutase alpha/beta/alpha" evidence="13">
    <location>
        <begin position="470"/>
        <end position="566"/>
    </location>
</feature>
<dbReference type="Pfam" id="PF02878">
    <property type="entry name" value="PGM_PMM_I"/>
    <property type="match status" value="1"/>
</dbReference>
<keyword evidence="7" id="KW-0479">Metal-binding</keyword>
<sequence length="777" mass="82737">MARITGGVGRRLRIDLRRTLPLAGATLLIVLGFFCAWQTWLIADKERAAERTHAAQREAVQAIAGVVNGYQGAFRKAIGDPALAVILDDHPAVAARLRLAMPDARAVDVYSNGLDEVVHADYRTFGYAKAAQLMSALGTETAVPASTLLVNGQRRMSLVEPIGDIRDPRAWIWLEFPFDAITQHFEAVSPAGGRLELHQGDNAAPLLTRGSRAAELEATGMPVPGTMFSVMAAMPRAFIVLPDSVVVAGVLTLLCLGGGGFLAWRRNHLPPPVDDEPEPDILVADVVRKPRLPPAAAPALAHAAEEVVSDIPKVTAGPVDASIFRAYDIRGVVGRSLGTDTARQIGGAIGSLMREHGLHEIVIGRDGRTSGPELAHALSDGLRSAGIDVIDIGAAPTPVIYFAAFHFGTGCAVAVTGSHNPASHNGFKIVVGGETLAGDAITDLRRRIEEGQLPVDGHGSLREVSATGAYVSRVVGDVSAGRRLKVVVDAGNGIAGVVAPRVLEDIGCEVMPLYCDVDGTFPNHHPDPSDAHNLADLIAAVRTTGADLGIAFDGDGDRLGVVTHEGEIVPADRLLMLFAQDVLLRNPGATVVYDVKCSAHLRPVIQEAAGVPLMWRTGHSMIKAKMRETGAALGGEMSGHFFFADGNRWYGFDDGVYAAARLLEILAGDPEERGLSALVAEFPHGMSTPELRLAMEEGASARFMAAFRDIPFDDARVTTLDGVRVDWADGWGLVRASHTEEALVFRFEANDGKAFERIRDAFRQHIHAVDSGISLPF</sequence>
<dbReference type="Gene3D" id="3.30.310.50">
    <property type="entry name" value="Alpha-D-phosphohexomutase, C-terminal domain"/>
    <property type="match status" value="1"/>
</dbReference>
<evidence type="ECO:0000259" key="13">
    <source>
        <dbReference type="Pfam" id="PF02879"/>
    </source>
</evidence>
<protein>
    <recommendedName>
        <fullName evidence="5">phosphomannomutase</fullName>
        <ecNumber evidence="5">5.4.2.8</ecNumber>
    </recommendedName>
</protein>
<evidence type="ECO:0000256" key="2">
    <source>
        <dbReference type="ARBA" id="ARBA00001946"/>
    </source>
</evidence>
<dbReference type="PANTHER" id="PTHR43771:SF2">
    <property type="entry name" value="PHOSPHOMANNOMUTASE_PHOSPHOGLUCOMUTASE"/>
    <property type="match status" value="1"/>
</dbReference>
<comment type="similarity">
    <text evidence="4">Belongs to the phosphohexose mutase family.</text>
</comment>
<keyword evidence="16" id="KW-1185">Reference proteome</keyword>
<dbReference type="EMBL" id="JAARLZ010000001">
    <property type="protein sequence ID" value="NII04768.1"/>
    <property type="molecule type" value="Genomic_DNA"/>
</dbReference>
<dbReference type="InterPro" id="IPR005846">
    <property type="entry name" value="A-D-PHexomutase_a/b/a-III"/>
</dbReference>
<evidence type="ECO:0000259" key="14">
    <source>
        <dbReference type="Pfam" id="PF02880"/>
    </source>
</evidence>
<evidence type="ECO:0000256" key="6">
    <source>
        <dbReference type="ARBA" id="ARBA00022553"/>
    </source>
</evidence>
<dbReference type="InterPro" id="IPR036900">
    <property type="entry name" value="A-D-PHexomutase_C_sf"/>
</dbReference>
<dbReference type="InterPro" id="IPR005843">
    <property type="entry name" value="A-D-PHexomutase_C"/>
</dbReference>
<dbReference type="Pfam" id="PF02879">
    <property type="entry name" value="PGM_PMM_II"/>
    <property type="match status" value="1"/>
</dbReference>
<dbReference type="GO" id="GO:0004615">
    <property type="term" value="F:phosphomannomutase activity"/>
    <property type="evidence" value="ECO:0007669"/>
    <property type="project" value="UniProtKB-EC"/>
</dbReference>
<dbReference type="PROSITE" id="PS00710">
    <property type="entry name" value="PGM_PMM"/>
    <property type="match status" value="1"/>
</dbReference>
<keyword evidence="9" id="KW-0413">Isomerase</keyword>
<comment type="catalytic activity">
    <reaction evidence="1">
        <text>alpha-D-mannose 1-phosphate = D-mannose 6-phosphate</text>
        <dbReference type="Rhea" id="RHEA:11140"/>
        <dbReference type="ChEBI" id="CHEBI:58409"/>
        <dbReference type="ChEBI" id="CHEBI:58735"/>
        <dbReference type="EC" id="5.4.2.8"/>
    </reaction>
</comment>
<feature type="domain" description="Alpha-D-phosphohexomutase alpha/beta/alpha" evidence="12">
    <location>
        <begin position="323"/>
        <end position="451"/>
    </location>
</feature>
<proteinExistence type="inferred from homology"/>
<comment type="caution">
    <text evidence="15">The sequence shown here is derived from an EMBL/GenBank/DDBJ whole genome shotgun (WGS) entry which is preliminary data.</text>
</comment>
<evidence type="ECO:0000256" key="1">
    <source>
        <dbReference type="ARBA" id="ARBA00000586"/>
    </source>
</evidence>
<dbReference type="PANTHER" id="PTHR43771">
    <property type="entry name" value="PHOSPHOMANNOMUTASE"/>
    <property type="match status" value="1"/>
</dbReference>
<dbReference type="PRINTS" id="PR00509">
    <property type="entry name" value="PGMPMM"/>
</dbReference>
<organism evidence="15 16">
    <name type="scientific">Luteibacter anthropi</name>
    <dbReference type="NCBI Taxonomy" id="564369"/>
    <lineage>
        <taxon>Bacteria</taxon>
        <taxon>Pseudomonadati</taxon>
        <taxon>Pseudomonadota</taxon>
        <taxon>Gammaproteobacteria</taxon>
        <taxon>Lysobacterales</taxon>
        <taxon>Rhodanobacteraceae</taxon>
        <taxon>Luteibacter</taxon>
    </lineage>
</organism>
<evidence type="ECO:0000256" key="8">
    <source>
        <dbReference type="ARBA" id="ARBA00022842"/>
    </source>
</evidence>
<reference evidence="15 16" key="1">
    <citation type="submission" date="2020-03" db="EMBL/GenBank/DDBJ databases">
        <authorList>
            <person name="Lai Q."/>
        </authorList>
    </citation>
    <scope>NUCLEOTIDE SEQUENCE [LARGE SCALE GENOMIC DNA]</scope>
    <source>
        <strain evidence="15 16">CCUG 25036</strain>
    </source>
</reference>
<dbReference type="InterPro" id="IPR005845">
    <property type="entry name" value="A-D-PHexomutase_a/b/a-II"/>
</dbReference>
<evidence type="ECO:0000259" key="12">
    <source>
        <dbReference type="Pfam" id="PF02878"/>
    </source>
</evidence>
<feature type="transmembrane region" description="Helical" evidence="10">
    <location>
        <begin position="20"/>
        <end position="43"/>
    </location>
</feature>
<dbReference type="Pfam" id="PF00408">
    <property type="entry name" value="PGM_PMM_IV"/>
    <property type="match status" value="1"/>
</dbReference>
<evidence type="ECO:0000313" key="16">
    <source>
        <dbReference type="Proteomes" id="UP000490980"/>
    </source>
</evidence>
<evidence type="ECO:0000256" key="3">
    <source>
        <dbReference type="ARBA" id="ARBA00004699"/>
    </source>
</evidence>
<accession>A0A7X5U6F6</accession>
<keyword evidence="8" id="KW-0460">Magnesium</keyword>
<keyword evidence="10" id="KW-0812">Transmembrane</keyword>
<dbReference type="InterPro" id="IPR016055">
    <property type="entry name" value="A-D-PHexomutase_a/b/a-I/II/III"/>
</dbReference>
<dbReference type="GO" id="GO:0005975">
    <property type="term" value="P:carbohydrate metabolic process"/>
    <property type="evidence" value="ECO:0007669"/>
    <property type="project" value="InterPro"/>
</dbReference>
<keyword evidence="10" id="KW-1133">Transmembrane helix</keyword>
<gene>
    <name evidence="15" type="ORF">HBF25_00050</name>
</gene>
<dbReference type="InterPro" id="IPR005841">
    <property type="entry name" value="Alpha-D-phosphohexomutase_SF"/>
</dbReference>
<dbReference type="SUPFAM" id="SSF53738">
    <property type="entry name" value="Phosphoglucomutase, first 3 domains"/>
    <property type="match status" value="3"/>
</dbReference>
<feature type="domain" description="Alpha-D-phosphohexomutase C-terminal" evidence="11">
    <location>
        <begin position="712"/>
        <end position="764"/>
    </location>
</feature>
<evidence type="ECO:0000256" key="4">
    <source>
        <dbReference type="ARBA" id="ARBA00010231"/>
    </source>
</evidence>
<evidence type="ECO:0000256" key="5">
    <source>
        <dbReference type="ARBA" id="ARBA00012730"/>
    </source>
</evidence>
<keyword evidence="10" id="KW-0472">Membrane</keyword>
<dbReference type="Proteomes" id="UP000490980">
    <property type="component" value="Unassembled WGS sequence"/>
</dbReference>
<evidence type="ECO:0000256" key="7">
    <source>
        <dbReference type="ARBA" id="ARBA00022723"/>
    </source>
</evidence>
<evidence type="ECO:0000256" key="10">
    <source>
        <dbReference type="SAM" id="Phobius"/>
    </source>
</evidence>
<dbReference type="Pfam" id="PF02880">
    <property type="entry name" value="PGM_PMM_III"/>
    <property type="match status" value="1"/>
</dbReference>
<dbReference type="AlphaFoldDB" id="A0A7X5U6F6"/>
<dbReference type="FunFam" id="3.40.120.10:FF:000021">
    <property type="entry name" value="Phosphomannomutase/phosphoglucomutase"/>
    <property type="match status" value="1"/>
</dbReference>
<dbReference type="CDD" id="cd03089">
    <property type="entry name" value="PMM_PGM"/>
    <property type="match status" value="1"/>
</dbReference>
<dbReference type="InterPro" id="IPR005844">
    <property type="entry name" value="A-D-PHexomutase_a/b/a-I"/>
</dbReference>
<name>A0A7X5U6F6_9GAMM</name>
<dbReference type="InterPro" id="IPR016066">
    <property type="entry name" value="A-D-PHexomutase_CS"/>
</dbReference>
<evidence type="ECO:0000313" key="15">
    <source>
        <dbReference type="EMBL" id="NII04768.1"/>
    </source>
</evidence>
<evidence type="ECO:0000259" key="11">
    <source>
        <dbReference type="Pfam" id="PF00408"/>
    </source>
</evidence>
<comment type="cofactor">
    <cofactor evidence="2">
        <name>Mg(2+)</name>
        <dbReference type="ChEBI" id="CHEBI:18420"/>
    </cofactor>
</comment>
<dbReference type="SUPFAM" id="SSF55957">
    <property type="entry name" value="Phosphoglucomutase, C-terminal domain"/>
    <property type="match status" value="1"/>
</dbReference>
<feature type="domain" description="Alpha-D-phosphohexomutase alpha/beta/alpha" evidence="14">
    <location>
        <begin position="571"/>
        <end position="682"/>
    </location>
</feature>
<evidence type="ECO:0000256" key="9">
    <source>
        <dbReference type="ARBA" id="ARBA00023235"/>
    </source>
</evidence>
<dbReference type="Gene3D" id="3.40.120.10">
    <property type="entry name" value="Alpha-D-Glucose-1,6-Bisphosphate, subunit A, domain 3"/>
    <property type="match status" value="3"/>
</dbReference>
<keyword evidence="6" id="KW-0597">Phosphoprotein</keyword>
<dbReference type="EC" id="5.4.2.8" evidence="5"/>
<dbReference type="GO" id="GO:0000287">
    <property type="term" value="F:magnesium ion binding"/>
    <property type="evidence" value="ECO:0007669"/>
    <property type="project" value="InterPro"/>
</dbReference>
<comment type="pathway">
    <text evidence="3">Nucleotide-sugar biosynthesis; GDP-alpha-D-mannose biosynthesis; alpha-D-mannose 1-phosphate from D-fructose 6-phosphate: step 2/2.</text>
</comment>